<feature type="coiled-coil region" evidence="1">
    <location>
        <begin position="188"/>
        <end position="239"/>
    </location>
</feature>
<feature type="coiled-coil region" evidence="1">
    <location>
        <begin position="951"/>
        <end position="978"/>
    </location>
</feature>
<proteinExistence type="predicted"/>
<feature type="domain" description="UBA" evidence="3">
    <location>
        <begin position="42"/>
        <end position="83"/>
    </location>
</feature>
<reference evidence="4" key="1">
    <citation type="submission" date="2021-01" db="EMBL/GenBank/DDBJ databases">
        <authorList>
            <person name="Corre E."/>
            <person name="Pelletier E."/>
            <person name="Niang G."/>
            <person name="Scheremetjew M."/>
            <person name="Finn R."/>
            <person name="Kale V."/>
            <person name="Holt S."/>
            <person name="Cochrane G."/>
            <person name="Meng A."/>
            <person name="Brown T."/>
            <person name="Cohen L."/>
        </authorList>
    </citation>
    <scope>NUCLEOTIDE SEQUENCE</scope>
    <source>
        <strain evidence="4">CCMP1756</strain>
    </source>
</reference>
<feature type="region of interest" description="Disordered" evidence="2">
    <location>
        <begin position="371"/>
        <end position="443"/>
    </location>
</feature>
<feature type="compositionally biased region" description="Basic and acidic residues" evidence="2">
    <location>
        <begin position="373"/>
        <end position="388"/>
    </location>
</feature>
<evidence type="ECO:0000256" key="1">
    <source>
        <dbReference type="SAM" id="Coils"/>
    </source>
</evidence>
<dbReference type="EMBL" id="CAKKNE010000001">
    <property type="protein sequence ID" value="CAH0366459.1"/>
    <property type="molecule type" value="Genomic_DNA"/>
</dbReference>
<name>A0A7S4A4N4_9STRA</name>
<dbReference type="Pfam" id="PF22562">
    <property type="entry name" value="UBA_7"/>
    <property type="match status" value="1"/>
</dbReference>
<gene>
    <name evidence="4" type="ORF">PCAL00307_LOCUS18798</name>
    <name evidence="5" type="ORF">PECAL_1P29530</name>
</gene>
<feature type="region of interest" description="Disordered" evidence="2">
    <location>
        <begin position="1045"/>
        <end position="1093"/>
    </location>
</feature>
<dbReference type="SUPFAM" id="SSF46934">
    <property type="entry name" value="UBA-like"/>
    <property type="match status" value="1"/>
</dbReference>
<organism evidence="4">
    <name type="scientific">Pelagomonas calceolata</name>
    <dbReference type="NCBI Taxonomy" id="35677"/>
    <lineage>
        <taxon>Eukaryota</taxon>
        <taxon>Sar</taxon>
        <taxon>Stramenopiles</taxon>
        <taxon>Ochrophyta</taxon>
        <taxon>Pelagophyceae</taxon>
        <taxon>Pelagomonadales</taxon>
        <taxon>Pelagomonadaceae</taxon>
        <taxon>Pelagomonas</taxon>
    </lineage>
</organism>
<protein>
    <recommendedName>
        <fullName evidence="3">UBA domain-containing protein</fullName>
    </recommendedName>
</protein>
<feature type="region of interest" description="Disordered" evidence="2">
    <location>
        <begin position="1126"/>
        <end position="1207"/>
    </location>
</feature>
<sequence length="1207" mass="134530">MGAGASASEQSQLLAEARAGGATQEEIDAYIAENNLNTAQRPAQTQPSHAQLTQMGFSPDAVAMALSLGLESMEDATQWLLDHPDAGGGDETDADVRDEEALLHYAIAESILQKSRDNDLTTDEKRLVPWATEVAELHEARRNGARFDEKRFGELREALKRERNAIDRNAVRGMRADWVTALNEVDDLRRTDASATRLVSKIRELERELLSAAAHKSEVDELRRRARLSGADADEAERKAARCDALLRRSAAAHAEAESRRSEVMAFSEDSGVGKETLERVYLYLKDKVHNKEPLEAADVKAEVFGPHGVDEQAGAELVPKVLQLILLEEDELLLKNLVKGVFVDDPADDVDESDDELALAPVEAVLLAASKPDTRVEAEESKPHIPPESDDESDGRGGWPEPEPEAAARSPRRDDDTATRSTLEQKLRDAKEASTPPGSELDVSMLTFADHDAQLEAIEVCLMERNNAEEAARDRWHDAILAKAQIDLRVIEEDASEAVAKGLDDVRDRFKKKRDKVGADAEKLQRVDKEGHQAIEDAREALERFAECASRGLEEAAARSLKNRIAARARLRAQLEKRFSQRMAAGDINDVEAQLKRQDNALQAHQAASLEESVSAEHLAMVVADVAARDARGRRRRADERASDRVKARRRLLERLSMRTSNAEIEFREWAELCRDDDQNDLRERRLDEAKLCGDVYGELKFLNAPVDPVDITRLTRDHHDQRKQLSDRLARRHAEKRMRCIEKVRTADRDVSDAALEALDEKLCDERRQALDALSDRHVDALRGRLLLARVDANNVLQVLPAAQRIGDGLAKAVTDLQGDDLRKQALKLIERHAAEHERVDDMLADARLKQQEALRRRVRERLMRSKDVATDELDEWSELEKEVDRREVKACAAHHASFCGEAVGICARAGGSADMSAVADLVRDHDECLRALAARLHDDRARRRGDLLRRLAERKGDVEGELVQLDADLEAERRQKMHEFVAARRSKVLECVAQKGTLIVVESKGTVDETKSQDSSDDEQVVSQSERRRSEDYRALFATLQRNEERASESRRERRVDDARRHKESIERRLARRRSQSRQGQRQANGIMSPLTDVVAQIEAARDSSSMARKLDANRRREFVARPAPSMAPGPSLAFSPSTGADAVPARKFGRGMGFSSGPKSPEAKKEQGPKRVPPVLRAGSVRAGAGFSSKAVGVAEAKEESKS</sequence>
<evidence type="ECO:0000259" key="3">
    <source>
        <dbReference type="PROSITE" id="PS50030"/>
    </source>
</evidence>
<dbReference type="InterPro" id="IPR009060">
    <property type="entry name" value="UBA-like_sf"/>
</dbReference>
<dbReference type="PROSITE" id="PS50030">
    <property type="entry name" value="UBA"/>
    <property type="match status" value="1"/>
</dbReference>
<dbReference type="AlphaFoldDB" id="A0A7S4A4N4"/>
<dbReference type="InterPro" id="IPR015940">
    <property type="entry name" value="UBA"/>
</dbReference>
<reference evidence="5" key="2">
    <citation type="submission" date="2021-11" db="EMBL/GenBank/DDBJ databases">
        <authorList>
            <consortium name="Genoscope - CEA"/>
            <person name="William W."/>
        </authorList>
    </citation>
    <scope>NUCLEOTIDE SEQUENCE</scope>
</reference>
<keyword evidence="6" id="KW-1185">Reference proteome</keyword>
<evidence type="ECO:0000313" key="4">
    <source>
        <dbReference type="EMBL" id="CAE0703351.1"/>
    </source>
</evidence>
<dbReference type="EMBL" id="HBIW01021788">
    <property type="protein sequence ID" value="CAE0703351.1"/>
    <property type="molecule type" value="Transcribed_RNA"/>
</dbReference>
<dbReference type="Gene3D" id="1.10.8.10">
    <property type="entry name" value="DNA helicase RuvA subunit, C-terminal domain"/>
    <property type="match status" value="1"/>
</dbReference>
<feature type="compositionally biased region" description="Basic and acidic residues" evidence="2">
    <location>
        <begin position="412"/>
        <end position="433"/>
    </location>
</feature>
<feature type="region of interest" description="Disordered" evidence="2">
    <location>
        <begin position="1"/>
        <end position="20"/>
    </location>
</feature>
<dbReference type="Proteomes" id="UP000789595">
    <property type="component" value="Unassembled WGS sequence"/>
</dbReference>
<feature type="region of interest" description="Disordered" evidence="2">
    <location>
        <begin position="1009"/>
        <end position="1031"/>
    </location>
</feature>
<accession>A0A7S4A4N4</accession>
<evidence type="ECO:0000313" key="5">
    <source>
        <dbReference type="EMBL" id="CAH0366459.1"/>
    </source>
</evidence>
<feature type="compositionally biased region" description="Basic and acidic residues" evidence="2">
    <location>
        <begin position="1045"/>
        <end position="1072"/>
    </location>
</feature>
<evidence type="ECO:0000256" key="2">
    <source>
        <dbReference type="SAM" id="MobiDB-lite"/>
    </source>
</evidence>
<keyword evidence="1" id="KW-0175">Coiled coil</keyword>
<dbReference type="OrthoDB" id="10692639at2759"/>
<evidence type="ECO:0000313" key="6">
    <source>
        <dbReference type="Proteomes" id="UP000789595"/>
    </source>
</evidence>